<comment type="caution">
    <text evidence="2">The sequence shown here is derived from an EMBL/GenBank/DDBJ whole genome shotgun (WGS) entry which is preliminary data.</text>
</comment>
<dbReference type="InterPro" id="IPR021253">
    <property type="entry name" value="ZrgA-like"/>
</dbReference>
<sequence>MALSTSAGLAQAAGPHVHGQGNLDLAMAGGTLLVELSLPAADVVGFEHAPRDDDQKALVKDALARLGKGSNVLEPAPAAACKVTRESVHSGLSDSEAEEHDHGEESHDHDADHDHGGHADFEARYRWHCDHPDKLAWIDVPLLEFLNGVTLKVQLVTDQGARADSLKAPHTRLSMDVQ</sequence>
<proteinExistence type="predicted"/>
<dbReference type="EMBL" id="ARXS01000008">
    <property type="protein sequence ID" value="MCU5782409.1"/>
    <property type="molecule type" value="Genomic_DNA"/>
</dbReference>
<reference evidence="2" key="1">
    <citation type="submission" date="2012-09" db="EMBL/GenBank/DDBJ databases">
        <title>Genome Sequence of alkane-degrading Bacterium Alcanivorax balearicus MACL04.</title>
        <authorList>
            <person name="Lai Q."/>
            <person name="Shao Z."/>
        </authorList>
    </citation>
    <scope>NUCLEOTIDE SEQUENCE</scope>
    <source>
        <strain evidence="2">MACL04</strain>
    </source>
</reference>
<feature type="compositionally biased region" description="Basic and acidic residues" evidence="1">
    <location>
        <begin position="99"/>
        <end position="117"/>
    </location>
</feature>
<feature type="region of interest" description="Disordered" evidence="1">
    <location>
        <begin position="77"/>
        <end position="117"/>
    </location>
</feature>
<keyword evidence="3" id="KW-1185">Reference proteome</keyword>
<accession>A0ABT2QXZ8</accession>
<name>A0ABT2QXZ8_9GAMM</name>
<dbReference type="Proteomes" id="UP001064106">
    <property type="component" value="Unassembled WGS sequence"/>
</dbReference>
<evidence type="ECO:0000313" key="2">
    <source>
        <dbReference type="EMBL" id="MCU5782409.1"/>
    </source>
</evidence>
<evidence type="ECO:0000313" key="3">
    <source>
        <dbReference type="Proteomes" id="UP001064106"/>
    </source>
</evidence>
<gene>
    <name evidence="2" type="ORF">MA04_01709</name>
</gene>
<evidence type="ECO:0000256" key="1">
    <source>
        <dbReference type="SAM" id="MobiDB-lite"/>
    </source>
</evidence>
<organism evidence="2 3">
    <name type="scientific">Alloalcanivorax balearicus MACL04</name>
    <dbReference type="NCBI Taxonomy" id="1177182"/>
    <lineage>
        <taxon>Bacteria</taxon>
        <taxon>Pseudomonadati</taxon>
        <taxon>Pseudomonadota</taxon>
        <taxon>Gammaproteobacteria</taxon>
        <taxon>Oceanospirillales</taxon>
        <taxon>Alcanivoracaceae</taxon>
        <taxon>Alloalcanivorax</taxon>
    </lineage>
</organism>
<dbReference type="Pfam" id="PF10986">
    <property type="entry name" value="ZrgA"/>
    <property type="match status" value="1"/>
</dbReference>
<protein>
    <submittedName>
        <fullName evidence="2">Metal ion ABC transporter periplasmic protein/surface adhesin</fullName>
    </submittedName>
</protein>